<dbReference type="GO" id="GO:0005094">
    <property type="term" value="F:Rho GDP-dissociation inhibitor activity"/>
    <property type="evidence" value="ECO:0007669"/>
    <property type="project" value="InterPro"/>
</dbReference>
<organism evidence="5 6">
    <name type="scientific">Prymnesium parvum</name>
    <name type="common">Toxic golden alga</name>
    <dbReference type="NCBI Taxonomy" id="97485"/>
    <lineage>
        <taxon>Eukaryota</taxon>
        <taxon>Haptista</taxon>
        <taxon>Haptophyta</taxon>
        <taxon>Prymnesiophyceae</taxon>
        <taxon>Prymnesiales</taxon>
        <taxon>Prymnesiaceae</taxon>
        <taxon>Prymnesium</taxon>
    </lineage>
</organism>
<dbReference type="InterPro" id="IPR000406">
    <property type="entry name" value="Rho_GDI"/>
</dbReference>
<dbReference type="EMBL" id="JBGBPQ010000006">
    <property type="protein sequence ID" value="KAL1523080.1"/>
    <property type="molecule type" value="Genomic_DNA"/>
</dbReference>
<comment type="caution">
    <text evidence="5">The sequence shown here is derived from an EMBL/GenBank/DDBJ whole genome shotgun (WGS) entry which is preliminary data.</text>
</comment>
<evidence type="ECO:0000256" key="3">
    <source>
        <dbReference type="ARBA" id="ARBA00022490"/>
    </source>
</evidence>
<evidence type="ECO:0000256" key="1">
    <source>
        <dbReference type="ARBA" id="ARBA00004496"/>
    </source>
</evidence>
<evidence type="ECO:0000256" key="2">
    <source>
        <dbReference type="ARBA" id="ARBA00009758"/>
    </source>
</evidence>
<dbReference type="InterPro" id="IPR014756">
    <property type="entry name" value="Ig_E-set"/>
</dbReference>
<keyword evidence="3" id="KW-0963">Cytoplasm</keyword>
<evidence type="ECO:0000313" key="5">
    <source>
        <dbReference type="EMBL" id="KAL1523080.1"/>
    </source>
</evidence>
<keyword evidence="6" id="KW-1185">Reference proteome</keyword>
<dbReference type="GO" id="GO:0007266">
    <property type="term" value="P:Rho protein signal transduction"/>
    <property type="evidence" value="ECO:0007669"/>
    <property type="project" value="InterPro"/>
</dbReference>
<evidence type="ECO:0000313" key="6">
    <source>
        <dbReference type="Proteomes" id="UP001515480"/>
    </source>
</evidence>
<dbReference type="Proteomes" id="UP001515480">
    <property type="component" value="Unassembled WGS sequence"/>
</dbReference>
<dbReference type="AlphaFoldDB" id="A0AB34JLZ2"/>
<dbReference type="Pfam" id="PF02115">
    <property type="entry name" value="Rho_GDI"/>
    <property type="match status" value="1"/>
</dbReference>
<dbReference type="InterPro" id="IPR024792">
    <property type="entry name" value="RhoGDI_dom_sf"/>
</dbReference>
<reference evidence="5 6" key="1">
    <citation type="journal article" date="2024" name="Science">
        <title>Giant polyketide synthase enzymes in the biosynthesis of giant marine polyether toxins.</title>
        <authorList>
            <person name="Fallon T.R."/>
            <person name="Shende V.V."/>
            <person name="Wierzbicki I.H."/>
            <person name="Pendleton A.L."/>
            <person name="Watervoot N.F."/>
            <person name="Auber R.P."/>
            <person name="Gonzalez D.J."/>
            <person name="Wisecaver J.H."/>
            <person name="Moore B.S."/>
        </authorList>
    </citation>
    <scope>NUCLEOTIDE SEQUENCE [LARGE SCALE GENOMIC DNA]</scope>
    <source>
        <strain evidence="5 6">12B1</strain>
    </source>
</reference>
<proteinExistence type="inferred from homology"/>
<comment type="subcellular location">
    <subcellularLocation>
        <location evidence="1">Cytoplasm</location>
    </subcellularLocation>
</comment>
<gene>
    <name evidence="5" type="ORF">AB1Y20_018040</name>
</gene>
<feature type="chain" id="PRO_5044318954" evidence="4">
    <location>
        <begin position="21"/>
        <end position="181"/>
    </location>
</feature>
<protein>
    <submittedName>
        <fullName evidence="5">Uncharacterized protein</fullName>
    </submittedName>
</protein>
<feature type="signal peptide" evidence="4">
    <location>
        <begin position="1"/>
        <end position="20"/>
    </location>
</feature>
<accession>A0AB34JLZ2</accession>
<dbReference type="Gene3D" id="2.70.50.30">
    <property type="entry name" value="Coagulation Factor XIII, subunit A, domain 1"/>
    <property type="match status" value="1"/>
</dbReference>
<sequence>MMIGALVLLAMATSCTPAVAAAWSEISAPSDVRKKLGAPAAGRTDIYASLWDSLAAHSSPFEVKASEVCDAASGKPLSHTIIERGTCRIETLYFFARTLLQNLRRTTVTSKRFGFIWKRVKTDVLSMGTFPPKLRPYSYQMPKAEIPTAALACGSYRLRITYTADNHDGVLSEEEVDFVVV</sequence>
<evidence type="ECO:0000256" key="4">
    <source>
        <dbReference type="SAM" id="SignalP"/>
    </source>
</evidence>
<dbReference type="SUPFAM" id="SSF81296">
    <property type="entry name" value="E set domains"/>
    <property type="match status" value="1"/>
</dbReference>
<comment type="similarity">
    <text evidence="2">Belongs to the Rho GDI family.</text>
</comment>
<dbReference type="GO" id="GO:0005737">
    <property type="term" value="C:cytoplasm"/>
    <property type="evidence" value="ECO:0007669"/>
    <property type="project" value="UniProtKB-SubCell"/>
</dbReference>
<keyword evidence="4" id="KW-0732">Signal</keyword>
<name>A0AB34JLZ2_PRYPA</name>